<dbReference type="Proteomes" id="UP000007800">
    <property type="component" value="Unassembled WGS sequence"/>
</dbReference>
<dbReference type="Gene3D" id="3.30.70.580">
    <property type="entry name" value="Pseudouridine synthase I, catalytic domain, N-terminal subdomain"/>
    <property type="match status" value="1"/>
</dbReference>
<dbReference type="Pfam" id="PF00849">
    <property type="entry name" value="PseudoU_synth_2"/>
    <property type="match status" value="1"/>
</dbReference>
<comment type="similarity">
    <text evidence="1">Belongs to the pseudouridine synthase RsuA family.</text>
</comment>
<dbReference type="GO" id="GO:0009982">
    <property type="term" value="F:pseudouridine synthase activity"/>
    <property type="evidence" value="ECO:0007669"/>
    <property type="project" value="InterPro"/>
</dbReference>
<dbReference type="SUPFAM" id="SSF55120">
    <property type="entry name" value="Pseudouridine synthase"/>
    <property type="match status" value="1"/>
</dbReference>
<dbReference type="PANTHER" id="PTHR47683:SF2">
    <property type="entry name" value="RNA-BINDING S4 DOMAIN-CONTAINING PROTEIN"/>
    <property type="match status" value="1"/>
</dbReference>
<dbReference type="GO" id="GO:0001522">
    <property type="term" value="P:pseudouridine synthesis"/>
    <property type="evidence" value="ECO:0007669"/>
    <property type="project" value="InterPro"/>
</dbReference>
<organism evidence="5">
    <name type="scientific">Perkinsus marinus (strain ATCC 50983 / TXsc)</name>
    <dbReference type="NCBI Taxonomy" id="423536"/>
    <lineage>
        <taxon>Eukaryota</taxon>
        <taxon>Sar</taxon>
        <taxon>Alveolata</taxon>
        <taxon>Perkinsozoa</taxon>
        <taxon>Perkinsea</taxon>
        <taxon>Perkinsida</taxon>
        <taxon>Perkinsidae</taxon>
        <taxon>Perkinsus</taxon>
    </lineage>
</organism>
<dbReference type="InterPro" id="IPR018496">
    <property type="entry name" value="PsdUridine_synth_RsuA/RluB_CS"/>
</dbReference>
<evidence type="ECO:0000259" key="3">
    <source>
        <dbReference type="Pfam" id="PF00849"/>
    </source>
</evidence>
<reference evidence="4 5" key="1">
    <citation type="submission" date="2008-07" db="EMBL/GenBank/DDBJ databases">
        <authorList>
            <person name="El-Sayed N."/>
            <person name="Caler E."/>
            <person name="Inman J."/>
            <person name="Amedeo P."/>
            <person name="Hass B."/>
            <person name="Wortman J."/>
        </authorList>
    </citation>
    <scope>NUCLEOTIDE SEQUENCE [LARGE SCALE GENOMIC DNA]</scope>
    <source>
        <strain evidence="5">ATCC 50983 / TXsc</strain>
    </source>
</reference>
<evidence type="ECO:0000256" key="1">
    <source>
        <dbReference type="ARBA" id="ARBA00008348"/>
    </source>
</evidence>
<feature type="domain" description="Pseudouridine synthase RsuA/RluA-like" evidence="3">
    <location>
        <begin position="27"/>
        <end position="163"/>
    </location>
</feature>
<sequence>MSPSLDIDQCLSDGSIHASPCLFAFFKPRGMETTCTAGSGLRKFLDRGRLHPVGRLDRDTTGLLLLSSDGDCTNRILHSTINKTYAALVRGVLPEGLMKKVVSEGVDLPDGHVDVTRLETINDGDTVPFGLVAYPLSSIPTNGCSMVRITTTCGRNRVVRRTLCALGHPVLLLHREEIGGIK</sequence>
<dbReference type="PANTHER" id="PTHR47683">
    <property type="entry name" value="PSEUDOURIDINE SYNTHASE FAMILY PROTEIN-RELATED"/>
    <property type="match status" value="1"/>
</dbReference>
<dbReference type="RefSeq" id="XP_002779886.1">
    <property type="nucleotide sequence ID" value="XM_002779840.1"/>
</dbReference>
<dbReference type="InterPro" id="IPR020094">
    <property type="entry name" value="TruA/RsuA/RluB/E/F_N"/>
</dbReference>
<dbReference type="PROSITE" id="PS01149">
    <property type="entry name" value="PSI_RSU"/>
    <property type="match status" value="1"/>
</dbReference>
<dbReference type="GeneID" id="9047106"/>
<name>C5KUW6_PERM5</name>
<proteinExistence type="inferred from homology"/>
<dbReference type="InterPro" id="IPR020103">
    <property type="entry name" value="PsdUridine_synth_cat_dom_sf"/>
</dbReference>
<dbReference type="InterPro" id="IPR050343">
    <property type="entry name" value="RsuA_PseudoU_synthase"/>
</dbReference>
<dbReference type="AlphaFoldDB" id="C5KUW6"/>
<evidence type="ECO:0000313" key="5">
    <source>
        <dbReference type="Proteomes" id="UP000007800"/>
    </source>
</evidence>
<keyword evidence="2" id="KW-0413">Isomerase</keyword>
<gene>
    <name evidence="4" type="ORF">Pmar_PMAR002284</name>
</gene>
<accession>C5KUW6</accession>
<dbReference type="Gene3D" id="3.30.70.1560">
    <property type="entry name" value="Alpha-L RNA-binding motif"/>
    <property type="match status" value="1"/>
</dbReference>
<dbReference type="InterPro" id="IPR042092">
    <property type="entry name" value="PsdUridine_s_RsuA/RluB/E/F_cat"/>
</dbReference>
<dbReference type="EMBL" id="GG676384">
    <property type="protein sequence ID" value="EER11681.1"/>
    <property type="molecule type" value="Genomic_DNA"/>
</dbReference>
<dbReference type="GO" id="GO:0003723">
    <property type="term" value="F:RNA binding"/>
    <property type="evidence" value="ECO:0007669"/>
    <property type="project" value="InterPro"/>
</dbReference>
<protein>
    <submittedName>
        <fullName evidence="4">Ribosomal large subunit pseudouridine synthase B, putative</fullName>
    </submittedName>
</protein>
<evidence type="ECO:0000256" key="2">
    <source>
        <dbReference type="ARBA" id="ARBA00023235"/>
    </source>
</evidence>
<dbReference type="OMA" id="METTCTA"/>
<dbReference type="OrthoDB" id="441054at2759"/>
<dbReference type="InterPro" id="IPR006145">
    <property type="entry name" value="PsdUridine_synth_RsuA/RluA"/>
</dbReference>
<dbReference type="GO" id="GO:0006364">
    <property type="term" value="P:rRNA processing"/>
    <property type="evidence" value="ECO:0007669"/>
    <property type="project" value="UniProtKB-ARBA"/>
</dbReference>
<keyword evidence="5" id="KW-1185">Reference proteome</keyword>
<evidence type="ECO:0000313" key="4">
    <source>
        <dbReference type="EMBL" id="EER11681.1"/>
    </source>
</evidence>
<dbReference type="InParanoid" id="C5KUW6"/>